<dbReference type="GO" id="GO:0016887">
    <property type="term" value="F:ATP hydrolysis activity"/>
    <property type="evidence" value="ECO:0007669"/>
    <property type="project" value="InterPro"/>
</dbReference>
<dbReference type="Proteomes" id="UP000663882">
    <property type="component" value="Unassembled WGS sequence"/>
</dbReference>
<evidence type="ECO:0000313" key="4">
    <source>
        <dbReference type="EMBL" id="CAF0876157.1"/>
    </source>
</evidence>
<feature type="coiled-coil region" evidence="1">
    <location>
        <begin position="572"/>
        <end position="620"/>
    </location>
</feature>
<protein>
    <recommendedName>
        <fullName evidence="3">AAA+ ATPase domain-containing protein</fullName>
    </recommendedName>
</protein>
<dbReference type="GO" id="GO:0005524">
    <property type="term" value="F:ATP binding"/>
    <property type="evidence" value="ECO:0007669"/>
    <property type="project" value="InterPro"/>
</dbReference>
<dbReference type="SUPFAM" id="SSF52540">
    <property type="entry name" value="P-loop containing nucleoside triphosphate hydrolases"/>
    <property type="match status" value="1"/>
</dbReference>
<dbReference type="PROSITE" id="PS00674">
    <property type="entry name" value="AAA"/>
    <property type="match status" value="1"/>
</dbReference>
<dbReference type="Pfam" id="PF00004">
    <property type="entry name" value="AAA"/>
    <property type="match status" value="1"/>
</dbReference>
<proteinExistence type="predicted"/>
<feature type="domain" description="AAA+ ATPase" evidence="3">
    <location>
        <begin position="635"/>
        <end position="773"/>
    </location>
</feature>
<evidence type="ECO:0000259" key="3">
    <source>
        <dbReference type="SMART" id="SM00382"/>
    </source>
</evidence>
<dbReference type="AlphaFoldDB" id="A0A813Y2W8"/>
<name>A0A813Y2W8_9BILA</name>
<dbReference type="InterPro" id="IPR003593">
    <property type="entry name" value="AAA+_ATPase"/>
</dbReference>
<dbReference type="InterPro" id="IPR003959">
    <property type="entry name" value="ATPase_AAA_core"/>
</dbReference>
<comment type="caution">
    <text evidence="4">The sequence shown here is derived from an EMBL/GenBank/DDBJ whole genome shotgun (WGS) entry which is preliminary data.</text>
</comment>
<accession>A0A813Y2W8</accession>
<dbReference type="Gene3D" id="3.40.50.300">
    <property type="entry name" value="P-loop containing nucleotide triphosphate hydrolases"/>
    <property type="match status" value="1"/>
</dbReference>
<evidence type="ECO:0000256" key="2">
    <source>
        <dbReference type="SAM" id="MobiDB-lite"/>
    </source>
</evidence>
<evidence type="ECO:0000313" key="5">
    <source>
        <dbReference type="Proteomes" id="UP000663882"/>
    </source>
</evidence>
<sequence length="1222" mass="140934">MADAQWISVVDYLQSDIGFNTKNFGTIREHYQQECGGSFPVVIDDFAIKKVAQQLKIKIDDENDFGLLCDCVISSNADDSQLVAQTRFDNAIPSQHRSTLKKSNIISSKTNSVTTTVNKDSSPLNNGDSAKLLNEIDCLVNIKMAFSQVSTFIRSFLLQPISELDQSLQIPTISTSNPTTDQQSFVLDVNCLLYLFIREQMSKHSVVISTVHFNSTRFRLVESIRLNDEFDRWEYDHLRGLFDLELVPHDNNTRFPNRWHLADNVSIYCQIKTINNNEQKTSLSHFDRLYTNSLDTFVRNVCAQENNSRSDDWLKALRDAEIVNFEHLASLDRTEWDRIPGLTVNAKRILRAATDRHRISNVSEQRRQITNSSKNENKEKTEVLDISENLSISNSELYANLHLIKLYVCDILRDQPAVKRFGNLSKLETKCLDEAFKEMQSEGFVDDGLFSRMKEFFLPLTISQQELHLHWSSDGHIQRSWSERREELLGNLNELKTNHEKEVKQYDRYNDEISRVEKSIDDAQRCYFNKAAMLHSKSNNIEHTGTINPLRLFGWKSRRHTKEQALILHQAYKDFEQQKSSLLKKLNELQEMRNTIRMKITDFETQIEEEKERLDMIETNLNTPQQPVDNQLVKPPRGLLLYGPPGTGKSDILSKLAKKIGIVMVGPPLAAGELNRPLVGESERIIIALCSRCNQIPYAMCCVSIDEIDSLAPKRGQDSSEGKIDKISVLLSLIEGIKDISNLMILSATNRLHIMDEAFLRRMSGKFFVGRPSSNARRSILQKIPFWALEPEVLDQLSIATTNFSGAAVKALTRAITVKCIKMKLSEPMCEIEALQLADLIAQQYQIFIGSETLPRLLLRNQLIETNRHPYQLPRTITYTGRIIVDLQNQRIRIEIITKKPNTNNNQISVVERKLYPYETNVQTLLERLTAYGKSRNVQLLQLIDLNLLASQGAYDERKVYELLKDRYDECISYSRSMIVYDLDALVGIHKTQSYSNASPSISCSVHNQSIYTYVLARFRDRVMEDIHKNETDNVERWAIAVIREPFLLRQFAEETQFPRTYQEQEELELERRMAEELIKCVKCKDFYIENDNRFGSCSHHDGFVYDNSAAHPTIYAPSDAAKILNKLERKALNDVNQRNEYERQKTKFKWICCDETFTTIYKNGCKKGKHGFFLNGNESSGRQVTNKKINRCEQATIEQWEDFCCNNAEYEEKLESLLNDK</sequence>
<dbReference type="PANTHER" id="PTHR23077">
    <property type="entry name" value="AAA-FAMILY ATPASE"/>
    <property type="match status" value="1"/>
</dbReference>
<feature type="region of interest" description="Disordered" evidence="2">
    <location>
        <begin position="361"/>
        <end position="380"/>
    </location>
</feature>
<dbReference type="EMBL" id="CAJNOO010000248">
    <property type="protein sequence ID" value="CAF0876157.1"/>
    <property type="molecule type" value="Genomic_DNA"/>
</dbReference>
<feature type="coiled-coil region" evidence="1">
    <location>
        <begin position="478"/>
        <end position="526"/>
    </location>
</feature>
<keyword evidence="1" id="KW-0175">Coiled coil</keyword>
<dbReference type="InterPro" id="IPR027417">
    <property type="entry name" value="P-loop_NTPase"/>
</dbReference>
<organism evidence="4 5">
    <name type="scientific">Rotaria sordida</name>
    <dbReference type="NCBI Taxonomy" id="392033"/>
    <lineage>
        <taxon>Eukaryota</taxon>
        <taxon>Metazoa</taxon>
        <taxon>Spiralia</taxon>
        <taxon>Gnathifera</taxon>
        <taxon>Rotifera</taxon>
        <taxon>Eurotatoria</taxon>
        <taxon>Bdelloidea</taxon>
        <taxon>Philodinida</taxon>
        <taxon>Philodinidae</taxon>
        <taxon>Rotaria</taxon>
    </lineage>
</organism>
<feature type="compositionally biased region" description="Polar residues" evidence="2">
    <location>
        <begin position="361"/>
        <end position="374"/>
    </location>
</feature>
<gene>
    <name evidence="4" type="ORF">RFH988_LOCUS7723</name>
</gene>
<dbReference type="InterPro" id="IPR003960">
    <property type="entry name" value="ATPase_AAA_CS"/>
</dbReference>
<dbReference type="SMART" id="SM00382">
    <property type="entry name" value="AAA"/>
    <property type="match status" value="1"/>
</dbReference>
<evidence type="ECO:0000256" key="1">
    <source>
        <dbReference type="SAM" id="Coils"/>
    </source>
</evidence>
<dbReference type="OrthoDB" id="10038562at2759"/>
<dbReference type="InterPro" id="IPR050168">
    <property type="entry name" value="AAA_ATPase_domain"/>
</dbReference>
<reference evidence="4" key="1">
    <citation type="submission" date="2021-02" db="EMBL/GenBank/DDBJ databases">
        <authorList>
            <person name="Nowell W R."/>
        </authorList>
    </citation>
    <scope>NUCLEOTIDE SEQUENCE</scope>
</reference>